<name>A0AAV1I8Z3_9CHLO</name>
<dbReference type="Proteomes" id="UP001314263">
    <property type="component" value="Unassembled WGS sequence"/>
</dbReference>
<dbReference type="AlphaFoldDB" id="A0AAV1I8Z3"/>
<proteinExistence type="predicted"/>
<gene>
    <name evidence="2" type="ORF">CVIRNUC_006525</name>
</gene>
<dbReference type="SMART" id="SM00661">
    <property type="entry name" value="RPOL9"/>
    <property type="match status" value="1"/>
</dbReference>
<dbReference type="EMBL" id="CAUYUE010000008">
    <property type="protein sequence ID" value="CAK0783326.1"/>
    <property type="molecule type" value="Genomic_DNA"/>
</dbReference>
<comment type="caution">
    <text evidence="2">The sequence shown here is derived from an EMBL/GenBank/DDBJ whole genome shotgun (WGS) entry which is preliminary data.</text>
</comment>
<evidence type="ECO:0000313" key="3">
    <source>
        <dbReference type="Proteomes" id="UP001314263"/>
    </source>
</evidence>
<feature type="domain" description="DNA-directed RNA polymerase II subunit RPB9-like zinc ribbon" evidence="1">
    <location>
        <begin position="5"/>
        <end position="55"/>
    </location>
</feature>
<evidence type="ECO:0000259" key="1">
    <source>
        <dbReference type="SMART" id="SM00661"/>
    </source>
</evidence>
<evidence type="ECO:0000313" key="2">
    <source>
        <dbReference type="EMBL" id="CAK0783326.1"/>
    </source>
</evidence>
<protein>
    <recommendedName>
        <fullName evidence="1">DNA-directed RNA polymerase II subunit RPB9-like zinc ribbon domain-containing protein</fullName>
    </recommendedName>
</protein>
<reference evidence="2 3" key="1">
    <citation type="submission" date="2023-10" db="EMBL/GenBank/DDBJ databases">
        <authorList>
            <person name="Maclean D."/>
            <person name="Macfadyen A."/>
        </authorList>
    </citation>
    <scope>NUCLEOTIDE SEQUENCE [LARGE SCALE GENOMIC DNA]</scope>
</reference>
<organism evidence="2 3">
    <name type="scientific">Coccomyxa viridis</name>
    <dbReference type="NCBI Taxonomy" id="1274662"/>
    <lineage>
        <taxon>Eukaryota</taxon>
        <taxon>Viridiplantae</taxon>
        <taxon>Chlorophyta</taxon>
        <taxon>core chlorophytes</taxon>
        <taxon>Trebouxiophyceae</taxon>
        <taxon>Trebouxiophyceae incertae sedis</taxon>
        <taxon>Coccomyxaceae</taxon>
        <taxon>Coccomyxa</taxon>
    </lineage>
</organism>
<sequence length="99" mass="11288">MAFSFFCPTCANLLVVDVDSGQPLFKCQTCPYIYTVDREISRDAQLRKKEVDDVLGGSDAWKNVQTTTGWQDLAFCEKFFDSAMEMLWCCDNSMSAVRF</sequence>
<dbReference type="InterPro" id="IPR001529">
    <property type="entry name" value="Zn_ribbon_RPB9"/>
</dbReference>
<dbReference type="Pfam" id="PF02150">
    <property type="entry name" value="Zn_ribbon_RPB9"/>
    <property type="match status" value="1"/>
</dbReference>
<dbReference type="GO" id="GO:0006351">
    <property type="term" value="P:DNA-templated transcription"/>
    <property type="evidence" value="ECO:0007669"/>
    <property type="project" value="InterPro"/>
</dbReference>
<accession>A0AAV1I8Z3</accession>
<keyword evidence="3" id="KW-1185">Reference proteome</keyword>